<comment type="caution">
    <text evidence="2">The sequence shown here is derived from an EMBL/GenBank/DDBJ whole genome shotgun (WGS) entry which is preliminary data.</text>
</comment>
<dbReference type="Pfam" id="PF00932">
    <property type="entry name" value="LTD"/>
    <property type="match status" value="1"/>
</dbReference>
<sequence length="768" mass="85387">MKNILCILLSFLYMNGYSQLKDSFSDNDLSSNPQWNGNLDAWFINSDKNLQTKRNSASATVYLSSESNLALNSKWTFSVKLSFNPSGSNQARVYIISDQSDLTKPLNGYFIQIGENGSTDSYDLFRQTGTTVIKIIDGPTRPRKDDNMVEAEIEISRNESGFFELKTKIDDDVVFTTEGSATDLTHKTGLYFGFVSKYTSTRSDQFYFDNVEISELIKPKPVYAGKAGDMLFTELFPDPSPQVDLPTSEFVEIYNMSDSLINLKNWTYSDATTTFTFKSGIIQPKTYLIICPVADTANYNQWGKSLGLSPWPSLNNSGDLLTLKNAEGTVIDQVEYNDEWYRDAEKKWGGFTLERNQLMQFCTAAQQWKASVAADGGTPGKANSTSVANQNAKLKALTAELIDSVSIAIRLSDFADSASFALTNIAIEPGVAIKHIELVAPYFDQINISLNKALISGLTYSLFLQDIKDCFGNSIDPTKKQLLRPHIILPGDILINEVLFNPKPDGVDFVEIINRSEKILDLRELELGTINSKDTLIFSPVSNSTLFIHPGEIKAFTVNTSTLKQQYFCKNEDALIELKSMPAYNNDKGSVVLRSGNTIIDRFDYTEKMHFALINNPEGVSLERIDVNSATNQPGNFHSAASMSGFATPGYENSQSSMSTENNDEINLSSTIISPDNDGMDDLLSISYRFNESGLMANISIFNRYGDLVRKLSNNELLGTEGSITWDGLDQHLQPVITGPYMIIIETYNTSGKVKVYKKSVVVAQKFN</sequence>
<evidence type="ECO:0000313" key="3">
    <source>
        <dbReference type="Proteomes" id="UP000236893"/>
    </source>
</evidence>
<keyword evidence="3" id="KW-1185">Reference proteome</keyword>
<gene>
    <name evidence="2" type="ORF">C3K47_18390</name>
</gene>
<dbReference type="PROSITE" id="PS51841">
    <property type="entry name" value="LTD"/>
    <property type="match status" value="1"/>
</dbReference>
<dbReference type="RefSeq" id="WP_103790630.1">
    <property type="nucleotide sequence ID" value="NZ_PQVF01000018.1"/>
</dbReference>
<evidence type="ECO:0000313" key="2">
    <source>
        <dbReference type="EMBL" id="POY34808.1"/>
    </source>
</evidence>
<dbReference type="Pfam" id="PF13585">
    <property type="entry name" value="CHU_C"/>
    <property type="match status" value="1"/>
</dbReference>
<organism evidence="2 3">
    <name type="scientific">Solitalea longa</name>
    <dbReference type="NCBI Taxonomy" id="2079460"/>
    <lineage>
        <taxon>Bacteria</taxon>
        <taxon>Pseudomonadati</taxon>
        <taxon>Bacteroidota</taxon>
        <taxon>Sphingobacteriia</taxon>
        <taxon>Sphingobacteriales</taxon>
        <taxon>Sphingobacteriaceae</taxon>
        <taxon>Solitalea</taxon>
    </lineage>
</organism>
<dbReference type="AlphaFoldDB" id="A0A2S4ZWR7"/>
<dbReference type="Proteomes" id="UP000236893">
    <property type="component" value="Unassembled WGS sequence"/>
</dbReference>
<dbReference type="InterPro" id="IPR036415">
    <property type="entry name" value="Lamin_tail_dom_sf"/>
</dbReference>
<dbReference type="SUPFAM" id="SSF74853">
    <property type="entry name" value="Lamin A/C globular tail domain"/>
    <property type="match status" value="1"/>
</dbReference>
<dbReference type="InterPro" id="IPR001322">
    <property type="entry name" value="Lamin_tail_dom"/>
</dbReference>
<reference evidence="2 3" key="1">
    <citation type="submission" date="2018-01" db="EMBL/GenBank/DDBJ databases">
        <authorList>
            <person name="Gaut B.S."/>
            <person name="Morton B.R."/>
            <person name="Clegg M.T."/>
            <person name="Duvall M.R."/>
        </authorList>
    </citation>
    <scope>NUCLEOTIDE SEQUENCE [LARGE SCALE GENOMIC DNA]</scope>
    <source>
        <strain evidence="2 3">HR-AV</strain>
    </source>
</reference>
<protein>
    <recommendedName>
        <fullName evidence="1">LTD domain-containing protein</fullName>
    </recommendedName>
</protein>
<feature type="domain" description="LTD" evidence="1">
    <location>
        <begin position="238"/>
        <end position="338"/>
    </location>
</feature>
<accession>A0A2S4ZWR7</accession>
<dbReference type="EMBL" id="PQVF01000018">
    <property type="protein sequence ID" value="POY34808.1"/>
    <property type="molecule type" value="Genomic_DNA"/>
</dbReference>
<dbReference type="Gene3D" id="2.60.40.1260">
    <property type="entry name" value="Lamin Tail domain"/>
    <property type="match status" value="1"/>
</dbReference>
<proteinExistence type="predicted"/>
<name>A0A2S4ZWR7_9SPHI</name>
<evidence type="ECO:0000259" key="1">
    <source>
        <dbReference type="PROSITE" id="PS51841"/>
    </source>
</evidence>
<dbReference type="OrthoDB" id="9758406at2"/>
<dbReference type="Gene3D" id="2.60.40.4070">
    <property type="match status" value="1"/>
</dbReference>